<dbReference type="Gene3D" id="3.40.50.620">
    <property type="entry name" value="HUPs"/>
    <property type="match status" value="1"/>
</dbReference>
<dbReference type="NCBIfam" id="NF004160">
    <property type="entry name" value="PRK05627.1-3"/>
    <property type="match status" value="1"/>
</dbReference>
<dbReference type="EC" id="2.7.7.2" evidence="5"/>
<dbReference type="NCBIfam" id="TIGR00083">
    <property type="entry name" value="ribF"/>
    <property type="match status" value="1"/>
</dbReference>
<dbReference type="GO" id="GO:0009231">
    <property type="term" value="P:riboflavin biosynthetic process"/>
    <property type="evidence" value="ECO:0007669"/>
    <property type="project" value="InterPro"/>
</dbReference>
<evidence type="ECO:0000256" key="12">
    <source>
        <dbReference type="ARBA" id="ARBA00022777"/>
    </source>
</evidence>
<dbReference type="PIRSF" id="PIRSF004491">
    <property type="entry name" value="FAD_Synth"/>
    <property type="match status" value="1"/>
</dbReference>
<comment type="pathway">
    <text evidence="2">Cofactor biosynthesis; FMN biosynthesis; FMN from riboflavin (ATP route): step 1/1.</text>
</comment>
<evidence type="ECO:0000256" key="5">
    <source>
        <dbReference type="ARBA" id="ARBA00012393"/>
    </source>
</evidence>
<dbReference type="SUPFAM" id="SSF52374">
    <property type="entry name" value="Nucleotidylyl transferase"/>
    <property type="match status" value="1"/>
</dbReference>
<dbReference type="PANTHER" id="PTHR22749:SF6">
    <property type="entry name" value="RIBOFLAVIN KINASE"/>
    <property type="match status" value="1"/>
</dbReference>
<dbReference type="GO" id="GO:0005524">
    <property type="term" value="F:ATP binding"/>
    <property type="evidence" value="ECO:0007669"/>
    <property type="project" value="UniProtKB-KW"/>
</dbReference>
<keyword evidence="7" id="KW-0285">Flavoprotein</keyword>
<comment type="caution">
    <text evidence="17">The sequence shown here is derived from an EMBL/GenBank/DDBJ whole genome shotgun (WGS) entry which is preliminary data.</text>
</comment>
<organism evidence="17">
    <name type="scientific">hydrocarbon metagenome</name>
    <dbReference type="NCBI Taxonomy" id="938273"/>
    <lineage>
        <taxon>unclassified sequences</taxon>
        <taxon>metagenomes</taxon>
        <taxon>ecological metagenomes</taxon>
    </lineage>
</organism>
<dbReference type="GO" id="GO:0006747">
    <property type="term" value="P:FAD biosynthetic process"/>
    <property type="evidence" value="ECO:0007669"/>
    <property type="project" value="UniProtKB-UniPathway"/>
</dbReference>
<name>A0A0W8FWB3_9ZZZZ</name>
<keyword evidence="9 17" id="KW-0808">Transferase</keyword>
<dbReference type="InterPro" id="IPR023468">
    <property type="entry name" value="Riboflavin_kinase"/>
</dbReference>
<dbReference type="CDD" id="cd02064">
    <property type="entry name" value="FAD_synthetase_N"/>
    <property type="match status" value="1"/>
</dbReference>
<dbReference type="Pfam" id="PF06574">
    <property type="entry name" value="FAD_syn"/>
    <property type="match status" value="1"/>
</dbReference>
<dbReference type="GO" id="GO:0003919">
    <property type="term" value="F:FMN adenylyltransferase activity"/>
    <property type="evidence" value="ECO:0007669"/>
    <property type="project" value="UniProtKB-EC"/>
</dbReference>
<protein>
    <recommendedName>
        <fullName evidence="6">Bifunctional riboflavin kinase/FMN adenylyltransferase</fullName>
        <ecNumber evidence="4">2.7.1.26</ecNumber>
        <ecNumber evidence="5">2.7.7.2</ecNumber>
    </recommendedName>
</protein>
<accession>A0A0W8FWB3</accession>
<dbReference type="Pfam" id="PF01687">
    <property type="entry name" value="Flavokinase"/>
    <property type="match status" value="1"/>
</dbReference>
<evidence type="ECO:0000256" key="1">
    <source>
        <dbReference type="ARBA" id="ARBA00004726"/>
    </source>
</evidence>
<keyword evidence="13" id="KW-0274">FAD</keyword>
<evidence type="ECO:0000256" key="11">
    <source>
        <dbReference type="ARBA" id="ARBA00022741"/>
    </source>
</evidence>
<keyword evidence="12 17" id="KW-0418">Kinase</keyword>
<dbReference type="GO" id="GO:0008531">
    <property type="term" value="F:riboflavin kinase activity"/>
    <property type="evidence" value="ECO:0007669"/>
    <property type="project" value="UniProtKB-EC"/>
</dbReference>
<evidence type="ECO:0000256" key="15">
    <source>
        <dbReference type="ARBA" id="ARBA00023268"/>
    </source>
</evidence>
<dbReference type="AlphaFoldDB" id="A0A0W8FWB3"/>
<sequence length="313" mass="34884">MRILSDKNDTQKLENTCVTIGTFDGLHLGHQNILSVLSNIAKQKKLQSTVVSFDPHPRKVIAKGYDIKILTTIEEKKELLEQFGVDNFYLINFTEEFSEQSSEDFVKNFIVDKFDAKHVVVGHDHKFGKDRGGDADSLCQLGEKYGFDVTPVDAVKLNGEIISSSLIRNALLDGDIDKANAFLGRSYTMQGEVVTGAKRGRILGFPTANLGMSNANKLIPQTGVYAVGCDLNGEDLHGVMNIGYRPTFADTTELVPEVHLFNFNRNIYGEILKVNFIKKIRPEKKFSSKEELITQIELDKIKAAKILAVEITN</sequence>
<dbReference type="InterPro" id="IPR002606">
    <property type="entry name" value="Riboflavin_kinase_bac"/>
</dbReference>
<dbReference type="UniPathway" id="UPA00276">
    <property type="reaction ID" value="UER00406"/>
</dbReference>
<dbReference type="Gene3D" id="2.40.30.30">
    <property type="entry name" value="Riboflavin kinase-like"/>
    <property type="match status" value="1"/>
</dbReference>
<dbReference type="GO" id="GO:0009398">
    <property type="term" value="P:FMN biosynthetic process"/>
    <property type="evidence" value="ECO:0007669"/>
    <property type="project" value="UniProtKB-UniPathway"/>
</dbReference>
<dbReference type="InterPro" id="IPR015864">
    <property type="entry name" value="FAD_synthase"/>
</dbReference>
<dbReference type="EC" id="2.7.1.26" evidence="4"/>
<evidence type="ECO:0000313" key="17">
    <source>
        <dbReference type="EMBL" id="KUG25058.1"/>
    </source>
</evidence>
<dbReference type="InterPro" id="IPR015865">
    <property type="entry name" value="Riboflavin_kinase_bac/euk"/>
</dbReference>
<keyword evidence="15" id="KW-0511">Multifunctional enzyme</keyword>
<reference evidence="17" key="1">
    <citation type="journal article" date="2015" name="Proc. Natl. Acad. Sci. U.S.A.">
        <title>Networks of energetic and metabolic interactions define dynamics in microbial communities.</title>
        <authorList>
            <person name="Embree M."/>
            <person name="Liu J.K."/>
            <person name="Al-Bassam M.M."/>
            <person name="Zengler K."/>
        </authorList>
    </citation>
    <scope>NUCLEOTIDE SEQUENCE</scope>
</reference>
<comment type="pathway">
    <text evidence="1">Cofactor biosynthesis; FAD biosynthesis; FAD from FMN: step 1/1.</text>
</comment>
<evidence type="ECO:0000256" key="2">
    <source>
        <dbReference type="ARBA" id="ARBA00005201"/>
    </source>
</evidence>
<evidence type="ECO:0000256" key="8">
    <source>
        <dbReference type="ARBA" id="ARBA00022643"/>
    </source>
</evidence>
<evidence type="ECO:0000256" key="9">
    <source>
        <dbReference type="ARBA" id="ARBA00022679"/>
    </source>
</evidence>
<dbReference type="EMBL" id="LNQE01000776">
    <property type="protein sequence ID" value="KUG25058.1"/>
    <property type="molecule type" value="Genomic_DNA"/>
</dbReference>
<feature type="domain" description="Riboflavin kinase" evidence="16">
    <location>
        <begin position="182"/>
        <end position="308"/>
    </location>
</feature>
<evidence type="ECO:0000256" key="14">
    <source>
        <dbReference type="ARBA" id="ARBA00022840"/>
    </source>
</evidence>
<evidence type="ECO:0000256" key="3">
    <source>
        <dbReference type="ARBA" id="ARBA00010214"/>
    </source>
</evidence>
<keyword evidence="14" id="KW-0067">ATP-binding</keyword>
<keyword evidence="11" id="KW-0547">Nucleotide-binding</keyword>
<evidence type="ECO:0000256" key="13">
    <source>
        <dbReference type="ARBA" id="ARBA00022827"/>
    </source>
</evidence>
<dbReference type="UniPathway" id="UPA00277">
    <property type="reaction ID" value="UER00407"/>
</dbReference>
<gene>
    <name evidence="17" type="ORF">ASZ90_005128</name>
</gene>
<evidence type="ECO:0000256" key="7">
    <source>
        <dbReference type="ARBA" id="ARBA00022630"/>
    </source>
</evidence>
<dbReference type="PANTHER" id="PTHR22749">
    <property type="entry name" value="RIBOFLAVIN KINASE/FMN ADENYLYLTRANSFERASE"/>
    <property type="match status" value="1"/>
</dbReference>
<dbReference type="InterPro" id="IPR023465">
    <property type="entry name" value="Riboflavin_kinase_dom_sf"/>
</dbReference>
<dbReference type="NCBIfam" id="NF004162">
    <property type="entry name" value="PRK05627.1-5"/>
    <property type="match status" value="1"/>
</dbReference>
<evidence type="ECO:0000256" key="10">
    <source>
        <dbReference type="ARBA" id="ARBA00022695"/>
    </source>
</evidence>
<dbReference type="FunFam" id="3.40.50.620:FF:000021">
    <property type="entry name" value="Riboflavin biosynthesis protein"/>
    <property type="match status" value="1"/>
</dbReference>
<comment type="similarity">
    <text evidence="3">Belongs to the RibF family.</text>
</comment>
<keyword evidence="10 17" id="KW-0548">Nucleotidyltransferase</keyword>
<keyword evidence="8" id="KW-0288">FMN</keyword>
<evidence type="ECO:0000256" key="4">
    <source>
        <dbReference type="ARBA" id="ARBA00012105"/>
    </source>
</evidence>
<dbReference type="InterPro" id="IPR014729">
    <property type="entry name" value="Rossmann-like_a/b/a_fold"/>
</dbReference>
<evidence type="ECO:0000256" key="6">
    <source>
        <dbReference type="ARBA" id="ARBA00018483"/>
    </source>
</evidence>
<dbReference type="SMART" id="SM00904">
    <property type="entry name" value="Flavokinase"/>
    <property type="match status" value="1"/>
</dbReference>
<dbReference type="SUPFAM" id="SSF82114">
    <property type="entry name" value="Riboflavin kinase-like"/>
    <property type="match status" value="1"/>
</dbReference>
<evidence type="ECO:0000259" key="16">
    <source>
        <dbReference type="SMART" id="SM00904"/>
    </source>
</evidence>
<proteinExistence type="inferred from homology"/>